<proteinExistence type="predicted"/>
<dbReference type="EMBL" id="CP137640">
    <property type="protein sequence ID" value="WVX81925.1"/>
    <property type="molecule type" value="Genomic_DNA"/>
</dbReference>
<evidence type="ECO:0000313" key="3">
    <source>
        <dbReference type="EMBL" id="WVX81925.1"/>
    </source>
</evidence>
<dbReference type="Proteomes" id="UP001357223">
    <property type="component" value="Chromosome"/>
</dbReference>
<feature type="transmembrane region" description="Helical" evidence="1">
    <location>
        <begin position="23"/>
        <end position="41"/>
    </location>
</feature>
<feature type="transmembrane region" description="Helical" evidence="1">
    <location>
        <begin position="174"/>
        <end position="192"/>
    </location>
</feature>
<keyword evidence="4" id="KW-1185">Reference proteome</keyword>
<accession>A0ABZ2CHB0</accession>
<dbReference type="Gene3D" id="3.40.720.10">
    <property type="entry name" value="Alkaline Phosphatase, subunit A"/>
    <property type="match status" value="2"/>
</dbReference>
<protein>
    <submittedName>
        <fullName evidence="3">Ectonucleotide pyrophosphatase/phosphodiesterase</fullName>
    </submittedName>
</protein>
<dbReference type="PANTHER" id="PTHR10151">
    <property type="entry name" value="ECTONUCLEOTIDE PYROPHOSPHATASE/PHOSPHODIESTERASE"/>
    <property type="match status" value="1"/>
</dbReference>
<reference evidence="3 4" key="1">
    <citation type="submission" date="2023-10" db="EMBL/GenBank/DDBJ databases">
        <title>Niallia locisalis sp.nov. isolated from a salt pond sample.</title>
        <authorList>
            <person name="Li X.-J."/>
            <person name="Dong L."/>
        </authorList>
    </citation>
    <scope>NUCLEOTIDE SEQUENCE [LARGE SCALE GENOMIC DNA]</scope>
    <source>
        <strain evidence="3 4">DSM 29761</strain>
    </source>
</reference>
<dbReference type="CDD" id="cd16018">
    <property type="entry name" value="Enpp"/>
    <property type="match status" value="1"/>
</dbReference>
<gene>
    <name evidence="3" type="ORF">R4Z09_02530</name>
</gene>
<dbReference type="PANTHER" id="PTHR10151:SF120">
    <property type="entry name" value="BIS(5'-ADENOSYL)-TRIPHOSPHATASE"/>
    <property type="match status" value="1"/>
</dbReference>
<organism evidence="3 4">
    <name type="scientific">Niallia oryzisoli</name>
    <dbReference type="NCBI Taxonomy" id="1737571"/>
    <lineage>
        <taxon>Bacteria</taxon>
        <taxon>Bacillati</taxon>
        <taxon>Bacillota</taxon>
        <taxon>Bacilli</taxon>
        <taxon>Bacillales</taxon>
        <taxon>Bacillaceae</taxon>
        <taxon>Niallia</taxon>
    </lineage>
</organism>
<feature type="domain" description="Sulfatase N-terminal" evidence="2">
    <location>
        <begin position="238"/>
        <end position="465"/>
    </location>
</feature>
<feature type="transmembrane region" description="Helical" evidence="1">
    <location>
        <begin position="73"/>
        <end position="90"/>
    </location>
</feature>
<dbReference type="SUPFAM" id="SSF53649">
    <property type="entry name" value="Alkaline phosphatase-like"/>
    <property type="match status" value="1"/>
</dbReference>
<keyword evidence="1" id="KW-0472">Membrane</keyword>
<evidence type="ECO:0000313" key="4">
    <source>
        <dbReference type="Proteomes" id="UP001357223"/>
    </source>
</evidence>
<dbReference type="InterPro" id="IPR000917">
    <property type="entry name" value="Sulfatase_N"/>
</dbReference>
<dbReference type="RefSeq" id="WP_338450833.1">
    <property type="nucleotide sequence ID" value="NZ_CP137640.1"/>
</dbReference>
<dbReference type="InterPro" id="IPR017850">
    <property type="entry name" value="Alkaline_phosphatase_core_sf"/>
</dbReference>
<keyword evidence="1" id="KW-1133">Transmembrane helix</keyword>
<keyword evidence="1" id="KW-0812">Transmembrane</keyword>
<evidence type="ECO:0000259" key="2">
    <source>
        <dbReference type="Pfam" id="PF00884"/>
    </source>
</evidence>
<name>A0ABZ2CHB0_9BACI</name>
<feature type="transmembrane region" description="Helical" evidence="1">
    <location>
        <begin position="48"/>
        <end position="67"/>
    </location>
</feature>
<sequence length="486" mass="55989">MKSASKFEKVAARCWNLLNEGKPFTPIFVVGTMLLFHINVLSDWDSALALLQAFLYVIPLLALYYVFDFPLFLRNYLWVPFVVYLIIWNYTNIGLLFFSIGLYFFFTVFFWGTLYYHLRIGTSWLNFTRFWKLVMKNSDSTSGNAQEQIPKFLLVLSLWEFFFVKLDSGTSIEIVSTVIFYLFVLVFAYILHRNLFDWKPKMYSGFTRDHFAKPEKSISDKAIVIVIDGMRKERFYEADTPFLDYLKDNGTEYMNMETVYPARTVVCFSSMFTGTYPMEHGIHSNMVWKLGIKVESIFDSLRKVGKKGRLFGCAHLVDSMGSDVETFTAVMHNDQVDSAIMERAKKIMKEQDPDLFIVQMIATDQTGHSRGVLYDEYLQKIHEADRLIKDFVDWLTEEGKMDNTTLFICADHGQADGIGGHGHLDEGERYVPFFIHGPNIAKGKKVEEKHSLVSLAPTLAHLLGAPFPSHSRGKVLINAIEKKDEI</sequence>
<evidence type="ECO:0000256" key="1">
    <source>
        <dbReference type="SAM" id="Phobius"/>
    </source>
</evidence>
<dbReference type="Pfam" id="PF00884">
    <property type="entry name" value="Sulfatase"/>
    <property type="match status" value="1"/>
</dbReference>
<feature type="transmembrane region" description="Helical" evidence="1">
    <location>
        <begin position="95"/>
        <end position="118"/>
    </location>
</feature>